<dbReference type="Gene3D" id="3.30.70.270">
    <property type="match status" value="1"/>
</dbReference>
<name>A0ABV6N562_9PSEU</name>
<feature type="compositionally biased region" description="Basic and acidic residues" evidence="1">
    <location>
        <begin position="822"/>
        <end position="836"/>
    </location>
</feature>
<feature type="domain" description="GGDEF" evidence="2">
    <location>
        <begin position="408"/>
        <end position="533"/>
    </location>
</feature>
<evidence type="ECO:0000313" key="3">
    <source>
        <dbReference type="EMBL" id="MFC0547728.1"/>
    </source>
</evidence>
<feature type="region of interest" description="Disordered" evidence="1">
    <location>
        <begin position="691"/>
        <end position="871"/>
    </location>
</feature>
<feature type="compositionally biased region" description="Basic and acidic residues" evidence="1">
    <location>
        <begin position="652"/>
        <end position="676"/>
    </location>
</feature>
<feature type="compositionally biased region" description="Polar residues" evidence="1">
    <location>
        <begin position="715"/>
        <end position="724"/>
    </location>
</feature>
<dbReference type="Pfam" id="PF00990">
    <property type="entry name" value="GGDEF"/>
    <property type="match status" value="1"/>
</dbReference>
<dbReference type="InterPro" id="IPR029787">
    <property type="entry name" value="Nucleotide_cyclase"/>
</dbReference>
<dbReference type="EC" id="2.7.7.65" evidence="3"/>
<dbReference type="GO" id="GO:0052621">
    <property type="term" value="F:diguanylate cyclase activity"/>
    <property type="evidence" value="ECO:0007669"/>
    <property type="project" value="UniProtKB-EC"/>
</dbReference>
<dbReference type="PROSITE" id="PS50887">
    <property type="entry name" value="GGDEF"/>
    <property type="match status" value="1"/>
</dbReference>
<dbReference type="PANTHER" id="PTHR45138:SF9">
    <property type="entry name" value="DIGUANYLATE CYCLASE DGCM-RELATED"/>
    <property type="match status" value="1"/>
</dbReference>
<dbReference type="InterPro" id="IPR000160">
    <property type="entry name" value="GGDEF_dom"/>
</dbReference>
<dbReference type="EMBL" id="JBHLUD010000014">
    <property type="protein sequence ID" value="MFC0547728.1"/>
    <property type="molecule type" value="Genomic_DNA"/>
</dbReference>
<feature type="compositionally biased region" description="Low complexity" evidence="1">
    <location>
        <begin position="839"/>
        <end position="854"/>
    </location>
</feature>
<feature type="compositionally biased region" description="Polar residues" evidence="1">
    <location>
        <begin position="792"/>
        <end position="801"/>
    </location>
</feature>
<feature type="compositionally biased region" description="Basic and acidic residues" evidence="1">
    <location>
        <begin position="975"/>
        <end position="996"/>
    </location>
</feature>
<proteinExistence type="predicted"/>
<dbReference type="InterPro" id="IPR011990">
    <property type="entry name" value="TPR-like_helical_dom_sf"/>
</dbReference>
<dbReference type="InterPro" id="IPR050469">
    <property type="entry name" value="Diguanylate_Cyclase"/>
</dbReference>
<gene>
    <name evidence="3" type="ORF">ACFFH7_39900</name>
</gene>
<dbReference type="SMART" id="SM00267">
    <property type="entry name" value="GGDEF"/>
    <property type="match status" value="1"/>
</dbReference>
<dbReference type="Proteomes" id="UP001589810">
    <property type="component" value="Unassembled WGS sequence"/>
</dbReference>
<organism evidence="3 4">
    <name type="scientific">Kutzneria chonburiensis</name>
    <dbReference type="NCBI Taxonomy" id="1483604"/>
    <lineage>
        <taxon>Bacteria</taxon>
        <taxon>Bacillati</taxon>
        <taxon>Actinomycetota</taxon>
        <taxon>Actinomycetes</taxon>
        <taxon>Pseudonocardiales</taxon>
        <taxon>Pseudonocardiaceae</taxon>
        <taxon>Kutzneria</taxon>
    </lineage>
</organism>
<sequence length="1005" mass="107574">MAGSGETQADAEVGTLSVPAWQLRWRAPELSLVLSDRASALATGRRDDVERLRAETLAVFALNQLDKGVQAVERAVAALKAAEAGNHDEIGWRLRIELAACARAAGVPLTGFGVLKPVLRTDGVPPEVRASALVGLTDCLVLIGRSKELTDGLDQADQLYGEDTALDDDEKLLSRALLRASAARQHRRWGDLKAAVGAAQDGLALLGELSDAKADSGYVASRLVLELVCALMDSEQLADAVKAAEELLERPVRAPSAAAVGWLKLALATRVHLPAGRTAIANDLLLDVADSAVRHQLDPLLSESMLALSHVHEMAGQLAEALICLRSAHTAERRRTAALYTVRTKLAEEFAAVHRESSGLKEQLPGLIRPRRTNPEPRSDTDAVTGLLNRNGFRRQIDAVVNGGYIDHALSLVLLDVDVAGTSGNGVAPVDEQVMRKIADRVRDTAPGKAAVGRTAGDELAVLLPDTTRDQAQRWVEELRSEVSPGLAVTVTTGVAEYRPGSGGEALLTDADQALSQARGGGAAGDAVDLVGRGAAQKAETTAERVDPALRPTPAPSDDLPRRRVRRADEQPAGLSSAWAQAADRWRMGNAGMPSNPVEMADSANLFSDGTQASDRDRTQAPGALAAFFRAAADSASTTVEPPKVESAGGRRRAEDRETDEEKPSNSRRHANDETGRPGLASLVELLAAAGTGGRRRAPEPPDAEALVATEPTVEPQTEQPTSTGRRRRAESFERSEIADELRADSGRWRLEPPSTRTAKQVPTVEPAEVQPSQPLAASVEDPFVLAETPAVVNTRSTGDNEQADAGTVPFSTRAGVPHEVLGQERGSERDPESASKPDAAVATASSSADTAVAERSADETPVVREGRRPRSELADLLAEALVAFESTEHAGHTNFDDEPPAARPYKEPSTVDQYDWQPERSGSRHRQPEPEDRIEVPSTSSEPPMLSDWVLSGRESQPPRSDTSGLGDWAPTPYREDRPAVDHDPRPVEPERDWSDWTWTPPER</sequence>
<feature type="compositionally biased region" description="Basic and acidic residues" evidence="1">
    <location>
        <begin position="856"/>
        <end position="871"/>
    </location>
</feature>
<keyword evidence="3" id="KW-0548">Nucleotidyltransferase</keyword>
<keyword evidence="3" id="KW-0808">Transferase</keyword>
<evidence type="ECO:0000256" key="1">
    <source>
        <dbReference type="SAM" id="MobiDB-lite"/>
    </source>
</evidence>
<dbReference type="PANTHER" id="PTHR45138">
    <property type="entry name" value="REGULATORY COMPONENTS OF SENSORY TRANSDUCTION SYSTEM"/>
    <property type="match status" value="1"/>
</dbReference>
<dbReference type="InterPro" id="IPR043128">
    <property type="entry name" value="Rev_trsase/Diguanyl_cyclase"/>
</dbReference>
<feature type="compositionally biased region" description="Basic and acidic residues" evidence="1">
    <location>
        <begin position="918"/>
        <end position="936"/>
    </location>
</feature>
<feature type="compositionally biased region" description="Basic and acidic residues" evidence="1">
    <location>
        <begin position="559"/>
        <end position="570"/>
    </location>
</feature>
<reference evidence="3 4" key="1">
    <citation type="submission" date="2024-09" db="EMBL/GenBank/DDBJ databases">
        <authorList>
            <person name="Sun Q."/>
            <person name="Mori K."/>
        </authorList>
    </citation>
    <scope>NUCLEOTIDE SEQUENCE [LARGE SCALE GENOMIC DNA]</scope>
    <source>
        <strain evidence="3 4">TBRC 1432</strain>
    </source>
</reference>
<keyword evidence="4" id="KW-1185">Reference proteome</keyword>
<feature type="region of interest" description="Disordered" evidence="1">
    <location>
        <begin position="535"/>
        <end position="580"/>
    </location>
</feature>
<accession>A0ABV6N562</accession>
<feature type="compositionally biased region" description="Basic and acidic residues" evidence="1">
    <location>
        <begin position="730"/>
        <end position="751"/>
    </location>
</feature>
<dbReference type="SUPFAM" id="SSF55073">
    <property type="entry name" value="Nucleotide cyclase"/>
    <property type="match status" value="1"/>
</dbReference>
<feature type="region of interest" description="Disordered" evidence="1">
    <location>
        <begin position="889"/>
        <end position="1005"/>
    </location>
</feature>
<feature type="compositionally biased region" description="Polar residues" evidence="1">
    <location>
        <begin position="955"/>
        <end position="965"/>
    </location>
</feature>
<feature type="region of interest" description="Disordered" evidence="1">
    <location>
        <begin position="634"/>
        <end position="678"/>
    </location>
</feature>
<comment type="caution">
    <text evidence="3">The sequence shown here is derived from an EMBL/GenBank/DDBJ whole genome shotgun (WGS) entry which is preliminary data.</text>
</comment>
<dbReference type="NCBIfam" id="TIGR00254">
    <property type="entry name" value="GGDEF"/>
    <property type="match status" value="1"/>
</dbReference>
<dbReference type="CDD" id="cd01949">
    <property type="entry name" value="GGDEF"/>
    <property type="match status" value="1"/>
</dbReference>
<dbReference type="Gene3D" id="1.25.40.10">
    <property type="entry name" value="Tetratricopeptide repeat domain"/>
    <property type="match status" value="1"/>
</dbReference>
<protein>
    <submittedName>
        <fullName evidence="3">Diguanylate cyclase domain-containing protein</fullName>
        <ecNumber evidence="3">2.7.7.65</ecNumber>
    </submittedName>
</protein>
<dbReference type="RefSeq" id="WP_379794553.1">
    <property type="nucleotide sequence ID" value="NZ_JBHLUD010000014.1"/>
</dbReference>
<evidence type="ECO:0000259" key="2">
    <source>
        <dbReference type="PROSITE" id="PS50887"/>
    </source>
</evidence>
<evidence type="ECO:0000313" key="4">
    <source>
        <dbReference type="Proteomes" id="UP001589810"/>
    </source>
</evidence>